<dbReference type="AlphaFoldDB" id="A0A9D4XP90"/>
<dbReference type="PANTHER" id="PTHR48451">
    <property type="entry name" value="DUF4218 DOMAIN-CONTAINING PROTEIN"/>
    <property type="match status" value="1"/>
</dbReference>
<keyword evidence="2" id="KW-1185">Reference proteome</keyword>
<dbReference type="PANTHER" id="PTHR48451:SF1">
    <property type="entry name" value="DUF4218 DOMAIN-CONTAINING PROTEIN"/>
    <property type="match status" value="1"/>
</dbReference>
<name>A0A9D4XP90_PEA</name>
<comment type="caution">
    <text evidence="1">The sequence shown here is derived from an EMBL/GenBank/DDBJ whole genome shotgun (WGS) entry which is preliminary data.</text>
</comment>
<dbReference type="Proteomes" id="UP001058974">
    <property type="component" value="Chromosome 3"/>
</dbReference>
<gene>
    <name evidence="1" type="ORF">KIW84_030730</name>
</gene>
<evidence type="ECO:0000313" key="1">
    <source>
        <dbReference type="EMBL" id="KAI5424649.1"/>
    </source>
</evidence>
<protein>
    <submittedName>
        <fullName evidence="1">Uncharacterized protein</fullName>
    </submittedName>
</protein>
<accession>A0A9D4XP90</accession>
<proteinExistence type="predicted"/>
<organism evidence="1 2">
    <name type="scientific">Pisum sativum</name>
    <name type="common">Garden pea</name>
    <name type="synonym">Lathyrus oleraceus</name>
    <dbReference type="NCBI Taxonomy" id="3888"/>
    <lineage>
        <taxon>Eukaryota</taxon>
        <taxon>Viridiplantae</taxon>
        <taxon>Streptophyta</taxon>
        <taxon>Embryophyta</taxon>
        <taxon>Tracheophyta</taxon>
        <taxon>Spermatophyta</taxon>
        <taxon>Magnoliopsida</taxon>
        <taxon>eudicotyledons</taxon>
        <taxon>Gunneridae</taxon>
        <taxon>Pentapetalae</taxon>
        <taxon>rosids</taxon>
        <taxon>fabids</taxon>
        <taxon>Fabales</taxon>
        <taxon>Fabaceae</taxon>
        <taxon>Papilionoideae</taxon>
        <taxon>50 kb inversion clade</taxon>
        <taxon>NPAAA clade</taxon>
        <taxon>Hologalegina</taxon>
        <taxon>IRL clade</taxon>
        <taxon>Fabeae</taxon>
        <taxon>Lathyrus</taxon>
    </lineage>
</organism>
<sequence>MSYMQIFNVVTWTAYDITNFSFYIKLKDDCSTRQNNGVIVKVESMYFSSSKDKNPILESITYFGVIKETWEIDYVLFNVSLFKCKWIGDNIDVQTDELGFT</sequence>
<reference evidence="1 2" key="1">
    <citation type="journal article" date="2022" name="Nat. Genet.">
        <title>Improved pea reference genome and pan-genome highlight genomic features and evolutionary characteristics.</title>
        <authorList>
            <person name="Yang T."/>
            <person name="Liu R."/>
            <person name="Luo Y."/>
            <person name="Hu S."/>
            <person name="Wang D."/>
            <person name="Wang C."/>
            <person name="Pandey M.K."/>
            <person name="Ge S."/>
            <person name="Xu Q."/>
            <person name="Li N."/>
            <person name="Li G."/>
            <person name="Huang Y."/>
            <person name="Saxena R.K."/>
            <person name="Ji Y."/>
            <person name="Li M."/>
            <person name="Yan X."/>
            <person name="He Y."/>
            <person name="Liu Y."/>
            <person name="Wang X."/>
            <person name="Xiang C."/>
            <person name="Varshney R.K."/>
            <person name="Ding H."/>
            <person name="Gao S."/>
            <person name="Zong X."/>
        </authorList>
    </citation>
    <scope>NUCLEOTIDE SEQUENCE [LARGE SCALE GENOMIC DNA]</scope>
    <source>
        <strain evidence="1 2">cv. Zhongwan 6</strain>
    </source>
</reference>
<dbReference type="EMBL" id="JAMSHJ010000003">
    <property type="protein sequence ID" value="KAI5424649.1"/>
    <property type="molecule type" value="Genomic_DNA"/>
</dbReference>
<dbReference type="Gramene" id="Psat03G0073000-T1">
    <property type="protein sequence ID" value="KAI5424649.1"/>
    <property type="gene ID" value="KIW84_030730"/>
</dbReference>
<evidence type="ECO:0000313" key="2">
    <source>
        <dbReference type="Proteomes" id="UP001058974"/>
    </source>
</evidence>